<dbReference type="EMBL" id="DF237482">
    <property type="protein sequence ID" value="GAQ89527.1"/>
    <property type="molecule type" value="Genomic_DNA"/>
</dbReference>
<feature type="region of interest" description="Disordered" evidence="1">
    <location>
        <begin position="1"/>
        <end position="56"/>
    </location>
</feature>
<protein>
    <submittedName>
        <fullName evidence="3">Peptide-N4-(N-acetyl-beta-glucosaminyl) asparagine amidase A protein</fullName>
    </submittedName>
</protein>
<name>A0A1Y1ILL7_KLENI</name>
<dbReference type="InterPro" id="IPR056948">
    <property type="entry name" value="PNGaseA_N"/>
</dbReference>
<dbReference type="OrthoDB" id="339900at2759"/>
<gene>
    <name evidence="3" type="ORF">KFL_005330020</name>
</gene>
<evidence type="ECO:0000259" key="2">
    <source>
        <dbReference type="Pfam" id="PF12222"/>
    </source>
</evidence>
<feature type="compositionally biased region" description="Polar residues" evidence="1">
    <location>
        <begin position="1"/>
        <end position="23"/>
    </location>
</feature>
<evidence type="ECO:0000313" key="4">
    <source>
        <dbReference type="Proteomes" id="UP000054558"/>
    </source>
</evidence>
<feature type="domain" description="Peptide N-acetyl-beta-D-glucosaminyl asparaginase amidase A N-terminal" evidence="2">
    <location>
        <begin position="91"/>
        <end position="224"/>
    </location>
</feature>
<dbReference type="OMA" id="HSNEVCV"/>
<dbReference type="PANTHER" id="PTHR31104">
    <property type="entry name" value="PEPTIDE-N4-(N-ACETYL-BETA-GLUCOSAMINYL)ASPARAGINE AMIDASE A PROTEIN"/>
    <property type="match status" value="1"/>
</dbReference>
<dbReference type="Proteomes" id="UP000054558">
    <property type="component" value="Unassembled WGS sequence"/>
</dbReference>
<accession>A0A1Y1ILL7</accession>
<sequence length="467" mass="51666">MPCQTDTLGHYSQDTLAGSSGNEYSGVEAPVSGKGGAKAHSRHVSKAASRSGETLPTKQAFEITTPLIRVGPEPTCHVTLMPPTRFPSQPNQYYNTFNGTYTPSPKCDPRGRGDWAQIVLTWTAQVAGRQFDRLAGVWVGGVEILRTSTAEPRRGCVRWTIDKDVIQYAALFRTAQPINVQLSNLVRGNLTGVYTVQITLAFYASGPINGPSAVVPDVILPLRNGYENGSCSGPDCRLGRDEQEFWYTYPPSRYEPTGAFKEQNTLPIHPPFRSARAQIRLLIDGTVVGVVWPFPVIFTGGFDPRLWSPIVAIGAFNAPTTSVDVSPFLSVFNDGKPHTFTLDMGETVGKFWLVDANLQLYLDPNATEPLFAVLEEYDVTPEPQRLSKTAQNVSLDVNENVTRFRIGEDYGFVSEQEVSLDGKREAWKQLTTIKSELETLSVREQLATVYYRRSARFEYPIKGSAEK</sequence>
<dbReference type="InterPro" id="IPR021102">
    <property type="entry name" value="PNGase_A"/>
</dbReference>
<evidence type="ECO:0000313" key="3">
    <source>
        <dbReference type="EMBL" id="GAQ89527.1"/>
    </source>
</evidence>
<dbReference type="AlphaFoldDB" id="A0A1Y1ILL7"/>
<dbReference type="STRING" id="105231.A0A1Y1ILL7"/>
<reference evidence="3 4" key="1">
    <citation type="journal article" date="2014" name="Nat. Commun.">
        <title>Klebsormidium flaccidum genome reveals primary factors for plant terrestrial adaptation.</title>
        <authorList>
            <person name="Hori K."/>
            <person name="Maruyama F."/>
            <person name="Fujisawa T."/>
            <person name="Togashi T."/>
            <person name="Yamamoto N."/>
            <person name="Seo M."/>
            <person name="Sato S."/>
            <person name="Yamada T."/>
            <person name="Mori H."/>
            <person name="Tajima N."/>
            <person name="Moriyama T."/>
            <person name="Ikeuchi M."/>
            <person name="Watanabe M."/>
            <person name="Wada H."/>
            <person name="Kobayashi K."/>
            <person name="Saito M."/>
            <person name="Masuda T."/>
            <person name="Sasaki-Sekimoto Y."/>
            <person name="Mashiguchi K."/>
            <person name="Awai K."/>
            <person name="Shimojima M."/>
            <person name="Masuda S."/>
            <person name="Iwai M."/>
            <person name="Nobusawa T."/>
            <person name="Narise T."/>
            <person name="Kondo S."/>
            <person name="Saito H."/>
            <person name="Sato R."/>
            <person name="Murakawa M."/>
            <person name="Ihara Y."/>
            <person name="Oshima-Yamada Y."/>
            <person name="Ohtaka K."/>
            <person name="Satoh M."/>
            <person name="Sonobe K."/>
            <person name="Ishii M."/>
            <person name="Ohtani R."/>
            <person name="Kanamori-Sato M."/>
            <person name="Honoki R."/>
            <person name="Miyazaki D."/>
            <person name="Mochizuki H."/>
            <person name="Umetsu J."/>
            <person name="Higashi K."/>
            <person name="Shibata D."/>
            <person name="Kamiya Y."/>
            <person name="Sato N."/>
            <person name="Nakamura Y."/>
            <person name="Tabata S."/>
            <person name="Ida S."/>
            <person name="Kurokawa K."/>
            <person name="Ohta H."/>
        </authorList>
    </citation>
    <scope>NUCLEOTIDE SEQUENCE [LARGE SCALE GENOMIC DNA]</scope>
    <source>
        <strain evidence="3 4">NIES-2285</strain>
    </source>
</reference>
<keyword evidence="4" id="KW-1185">Reference proteome</keyword>
<feature type="domain" description="Peptide N-acetyl-beta-D-glucosaminyl asparaginase amidase A N-terminal" evidence="2">
    <location>
        <begin position="239"/>
        <end position="368"/>
    </location>
</feature>
<proteinExistence type="predicted"/>
<dbReference type="Pfam" id="PF12222">
    <property type="entry name" value="PNGaseA"/>
    <property type="match status" value="2"/>
</dbReference>
<organism evidence="3 4">
    <name type="scientific">Klebsormidium nitens</name>
    <name type="common">Green alga</name>
    <name type="synonym">Ulothrix nitens</name>
    <dbReference type="NCBI Taxonomy" id="105231"/>
    <lineage>
        <taxon>Eukaryota</taxon>
        <taxon>Viridiplantae</taxon>
        <taxon>Streptophyta</taxon>
        <taxon>Klebsormidiophyceae</taxon>
        <taxon>Klebsormidiales</taxon>
        <taxon>Klebsormidiaceae</taxon>
        <taxon>Klebsormidium</taxon>
    </lineage>
</organism>
<evidence type="ECO:0000256" key="1">
    <source>
        <dbReference type="SAM" id="MobiDB-lite"/>
    </source>
</evidence>